<dbReference type="Proteomes" id="UP000289738">
    <property type="component" value="Chromosome B05"/>
</dbReference>
<evidence type="ECO:0000256" key="1">
    <source>
        <dbReference type="ARBA" id="ARBA00004479"/>
    </source>
</evidence>
<keyword evidence="7" id="KW-0325">Glycoprotein</keyword>
<accession>A0A444Z2P4</accession>
<evidence type="ECO:0000256" key="3">
    <source>
        <dbReference type="ARBA" id="ARBA00022729"/>
    </source>
</evidence>
<evidence type="ECO:0000313" key="10">
    <source>
        <dbReference type="Proteomes" id="UP000289738"/>
    </source>
</evidence>
<evidence type="ECO:0000256" key="6">
    <source>
        <dbReference type="ARBA" id="ARBA00023170"/>
    </source>
</evidence>
<dbReference type="SUPFAM" id="SSF52058">
    <property type="entry name" value="L domain-like"/>
    <property type="match status" value="1"/>
</dbReference>
<feature type="region of interest" description="Disordered" evidence="8">
    <location>
        <begin position="69"/>
        <end position="95"/>
    </location>
</feature>
<gene>
    <name evidence="9" type="ORF">Ahy_B05g076167</name>
</gene>
<dbReference type="PANTHER" id="PTHR48061:SF12">
    <property type="entry name" value="DISEASE RESISTANCE LIKE PROTEIN"/>
    <property type="match status" value="1"/>
</dbReference>
<dbReference type="AlphaFoldDB" id="A0A444Z2P4"/>
<evidence type="ECO:0000256" key="5">
    <source>
        <dbReference type="ARBA" id="ARBA00023136"/>
    </source>
</evidence>
<sequence length="310" mass="34062">MNNAPEYSIGCGQRRGLLRLRDGGLCVRETGSHGESKEEEQMKTCSGDKVLNVTLSTLKTSHKLISSPLFSENHRSHRSPLSEHPAATASLSSPSSPSLCSPVLRPLSSPLQPPFVLLLHRATNSSPLLSSLRTIEATAAPNRTATAAPNPAATASLSSPSSPSLCSPVLRPLSSPLLAFHLAAGNKLTGNIPQTYVKGNALHWIDFSSNKLYGQLPRALVNCRMLEFLDVRHNHFNDSFPFWLGSLPKLYGSFFIDLSSFSLFNKGVVMDYLGGQYLCGHEVPAWKLKQCWHGLKYLWFVLVQLVWNLW</sequence>
<comment type="subcellular location">
    <subcellularLocation>
        <location evidence="1">Membrane</location>
        <topology evidence="1">Single-pass type I membrane protein</topology>
    </subcellularLocation>
</comment>
<keyword evidence="4" id="KW-1133">Transmembrane helix</keyword>
<dbReference type="Gene3D" id="3.80.10.10">
    <property type="entry name" value="Ribonuclease Inhibitor"/>
    <property type="match status" value="1"/>
</dbReference>
<evidence type="ECO:0000256" key="8">
    <source>
        <dbReference type="SAM" id="MobiDB-lite"/>
    </source>
</evidence>
<evidence type="ECO:0000256" key="7">
    <source>
        <dbReference type="ARBA" id="ARBA00023180"/>
    </source>
</evidence>
<keyword evidence="6" id="KW-0675">Receptor</keyword>
<comment type="caution">
    <text evidence="9">The sequence shown here is derived from an EMBL/GenBank/DDBJ whole genome shotgun (WGS) entry which is preliminary data.</text>
</comment>
<dbReference type="InterPro" id="IPR032675">
    <property type="entry name" value="LRR_dom_sf"/>
</dbReference>
<proteinExistence type="predicted"/>
<keyword evidence="2" id="KW-0812">Transmembrane</keyword>
<keyword evidence="10" id="KW-1185">Reference proteome</keyword>
<organism evidence="9 10">
    <name type="scientific">Arachis hypogaea</name>
    <name type="common">Peanut</name>
    <dbReference type="NCBI Taxonomy" id="3818"/>
    <lineage>
        <taxon>Eukaryota</taxon>
        <taxon>Viridiplantae</taxon>
        <taxon>Streptophyta</taxon>
        <taxon>Embryophyta</taxon>
        <taxon>Tracheophyta</taxon>
        <taxon>Spermatophyta</taxon>
        <taxon>Magnoliopsida</taxon>
        <taxon>eudicotyledons</taxon>
        <taxon>Gunneridae</taxon>
        <taxon>Pentapetalae</taxon>
        <taxon>rosids</taxon>
        <taxon>fabids</taxon>
        <taxon>Fabales</taxon>
        <taxon>Fabaceae</taxon>
        <taxon>Papilionoideae</taxon>
        <taxon>50 kb inversion clade</taxon>
        <taxon>dalbergioids sensu lato</taxon>
        <taxon>Dalbergieae</taxon>
        <taxon>Pterocarpus clade</taxon>
        <taxon>Arachis</taxon>
    </lineage>
</organism>
<keyword evidence="3" id="KW-0732">Signal</keyword>
<dbReference type="EMBL" id="SDMP01000015">
    <property type="protein sequence ID" value="RYR08469.1"/>
    <property type="molecule type" value="Genomic_DNA"/>
</dbReference>
<protein>
    <submittedName>
        <fullName evidence="9">Uncharacterized protein</fullName>
    </submittedName>
</protein>
<dbReference type="EMBL" id="SDMP01000015">
    <property type="protein sequence ID" value="RYR08468.1"/>
    <property type="molecule type" value="Genomic_DNA"/>
</dbReference>
<evidence type="ECO:0000256" key="2">
    <source>
        <dbReference type="ARBA" id="ARBA00022692"/>
    </source>
</evidence>
<keyword evidence="5" id="KW-0472">Membrane</keyword>
<evidence type="ECO:0000256" key="4">
    <source>
        <dbReference type="ARBA" id="ARBA00022989"/>
    </source>
</evidence>
<dbReference type="InterPro" id="IPR001611">
    <property type="entry name" value="Leu-rich_rpt"/>
</dbReference>
<dbReference type="STRING" id="3818.A0A444Z2P4"/>
<evidence type="ECO:0000313" key="9">
    <source>
        <dbReference type="EMBL" id="RYR08469.1"/>
    </source>
</evidence>
<reference evidence="9 10" key="1">
    <citation type="submission" date="2019-01" db="EMBL/GenBank/DDBJ databases">
        <title>Sequencing of cultivated peanut Arachis hypogaea provides insights into genome evolution and oil improvement.</title>
        <authorList>
            <person name="Chen X."/>
        </authorList>
    </citation>
    <scope>NUCLEOTIDE SEQUENCE [LARGE SCALE GENOMIC DNA]</scope>
    <source>
        <strain evidence="10">cv. Fuhuasheng</strain>
        <strain evidence="9">GDAAS-fuhuasheng2018</strain>
        <tissue evidence="9">Leaves</tissue>
    </source>
</reference>
<dbReference type="GO" id="GO:0016020">
    <property type="term" value="C:membrane"/>
    <property type="evidence" value="ECO:0007669"/>
    <property type="project" value="UniProtKB-SubCell"/>
</dbReference>
<dbReference type="InterPro" id="IPR046956">
    <property type="entry name" value="RLP23-like"/>
</dbReference>
<dbReference type="Pfam" id="PF00560">
    <property type="entry name" value="LRR_1"/>
    <property type="match status" value="1"/>
</dbReference>
<dbReference type="PANTHER" id="PTHR48061">
    <property type="entry name" value="LEUCINE-RICH REPEAT RECEPTOR PROTEIN KINASE EMS1-LIKE-RELATED"/>
    <property type="match status" value="1"/>
</dbReference>
<name>A0A444Z2P4_ARAHY</name>